<dbReference type="Proteomes" id="UP000184368">
    <property type="component" value="Unassembled WGS sequence"/>
</dbReference>
<dbReference type="InterPro" id="IPR054363">
    <property type="entry name" value="GH95_cat"/>
</dbReference>
<dbReference type="InterPro" id="IPR012341">
    <property type="entry name" value="6hp_glycosidase-like_sf"/>
</dbReference>
<keyword evidence="6" id="KW-1185">Reference proteome</keyword>
<dbReference type="Gene3D" id="2.70.98.50">
    <property type="entry name" value="putative glycoside hydrolase family protein from bacillus halodurans"/>
    <property type="match status" value="1"/>
</dbReference>
<dbReference type="Pfam" id="PF21307">
    <property type="entry name" value="Glyco_hydro_95_C"/>
    <property type="match status" value="1"/>
</dbReference>
<dbReference type="EMBL" id="FQUO01000001">
    <property type="protein sequence ID" value="SHE29599.1"/>
    <property type="molecule type" value="Genomic_DNA"/>
</dbReference>
<evidence type="ECO:0000256" key="1">
    <source>
        <dbReference type="SAM" id="SignalP"/>
    </source>
</evidence>
<dbReference type="Pfam" id="PF14498">
    <property type="entry name" value="Glyco_hyd_65N_2"/>
    <property type="match status" value="1"/>
</dbReference>
<dbReference type="InterPro" id="IPR008928">
    <property type="entry name" value="6-hairpin_glycosidase_sf"/>
</dbReference>
<dbReference type="GO" id="GO:0005975">
    <property type="term" value="P:carbohydrate metabolic process"/>
    <property type="evidence" value="ECO:0007669"/>
    <property type="project" value="InterPro"/>
</dbReference>
<evidence type="ECO:0000259" key="2">
    <source>
        <dbReference type="Pfam" id="PF14498"/>
    </source>
</evidence>
<accession>A0A1M4SBM4</accession>
<dbReference type="FunFam" id="1.50.10.10:FF:000028">
    <property type="entry name" value="Alpha-L-fucosidase 2"/>
    <property type="match status" value="1"/>
</dbReference>
<dbReference type="InterPro" id="IPR027414">
    <property type="entry name" value="GH95_N_dom"/>
</dbReference>
<gene>
    <name evidence="5" type="ORF">SAMN05444008_10162</name>
</gene>
<evidence type="ECO:0000313" key="5">
    <source>
        <dbReference type="EMBL" id="SHE29599.1"/>
    </source>
</evidence>
<dbReference type="Gene3D" id="1.50.10.10">
    <property type="match status" value="1"/>
</dbReference>
<reference evidence="5 6" key="1">
    <citation type="submission" date="2016-11" db="EMBL/GenBank/DDBJ databases">
        <authorList>
            <person name="Jaros S."/>
            <person name="Januszkiewicz K."/>
            <person name="Wedrychowicz H."/>
        </authorList>
    </citation>
    <scope>NUCLEOTIDE SEQUENCE [LARGE SCALE GENOMIC DNA]</scope>
    <source>
        <strain evidence="5 6">DSM 26897</strain>
    </source>
</reference>
<keyword evidence="1" id="KW-0732">Signal</keyword>
<sequence length="819" mass="90523">MRLPILFCLLTFYTLVHAQSQAGLRLWYRQPAGTVWEHALPIGNGRLGAMVYGNVEKETLQLNEHTVWSGSPTRNDNPAALAALPQIRELIYAGKHKEAEQLAGKTIISQQSHGQMFEPVGSLQLAFEGHKGYSNYARELDIERAVTKTSYTVGDITYQREVLASLPDRVVAVRLTASKGGSISFAAYFTTPQPKAMVHTTPQQELTIEGTTIDHEGVKGMVRFKALARIRLEGGSLSANDTALLVKDADAATIYISIATNFNSYNNLGGNPDSRAAEYLDKAAAKPFASLLQAHVAAYRRYFDRVKLDLGSTEGARLPTNERLKAFRSGNDPQLATLYYQFGRYLLISSSQPGGQPANLQGIWNHRMNPPWDSKYTININAEMNYWPAEKANLSELHQPFLQMVRELAQTGRQTARDMYGARGWVAHHNTDIWRTTGAVDGPLWGVWNAGGAWTSQHLWEHYLYTGDRAFLAEAYPIFKEAATFYTDFLVAHPRYSWLVVNPGMSPENAPKGRQGAAIDAGATMDNQIVYDIFSTTIRAAEILNRDAAFADTLRRMRRQLPPMQVGRHGQLQEWLEDLDDPRDNHRHISHLYGLFPSNQISPYRTPALYSAARTTLLHRGDVSTGWSMGWKVNWWARLLDGNHAYKLIQDQLSPVGSNEGGGGTYDNLFDAHPPFQIDGNFGCTSGITEMLLQSADGAVHLLPALPDAWPAGKVGGLKAIGGFELVAMEWKEGRLVRAVLRSNLGGNLRLRVPNALKPASGGALKKAAGANPNPFFQVAQVPDPKVSAEAKTGTPELKNTYLYDLPTQKGQLYTLVAL</sequence>
<evidence type="ECO:0000259" key="4">
    <source>
        <dbReference type="Pfam" id="PF22124"/>
    </source>
</evidence>
<feature type="chain" id="PRO_5013268257" evidence="1">
    <location>
        <begin position="19"/>
        <end position="819"/>
    </location>
</feature>
<dbReference type="InterPro" id="IPR049053">
    <property type="entry name" value="AFCA-like_C"/>
</dbReference>
<evidence type="ECO:0000259" key="3">
    <source>
        <dbReference type="Pfam" id="PF21307"/>
    </source>
</evidence>
<feature type="domain" description="Glycosyl hydrolase family 95 N-terminal" evidence="2">
    <location>
        <begin position="26"/>
        <end position="264"/>
    </location>
</feature>
<dbReference type="SUPFAM" id="SSF48208">
    <property type="entry name" value="Six-hairpin glycosidases"/>
    <property type="match status" value="1"/>
</dbReference>
<feature type="domain" description="Glycosyl hydrolase family 95 catalytic" evidence="4">
    <location>
        <begin position="288"/>
        <end position="692"/>
    </location>
</feature>
<dbReference type="AlphaFoldDB" id="A0A1M4SBM4"/>
<dbReference type="Pfam" id="PF22124">
    <property type="entry name" value="Glyco_hydro_95_cat"/>
    <property type="match status" value="1"/>
</dbReference>
<organism evidence="5 6">
    <name type="scientific">Cnuella takakiae</name>
    <dbReference type="NCBI Taxonomy" id="1302690"/>
    <lineage>
        <taxon>Bacteria</taxon>
        <taxon>Pseudomonadati</taxon>
        <taxon>Bacteroidota</taxon>
        <taxon>Chitinophagia</taxon>
        <taxon>Chitinophagales</taxon>
        <taxon>Chitinophagaceae</taxon>
        <taxon>Cnuella</taxon>
    </lineage>
</organism>
<protein>
    <submittedName>
        <fullName evidence="5">Alpha-L-fucosidase 2</fullName>
    </submittedName>
</protein>
<dbReference type="PIRSF" id="PIRSF007663">
    <property type="entry name" value="UCP007663"/>
    <property type="match status" value="1"/>
</dbReference>
<name>A0A1M4SBM4_9BACT</name>
<feature type="signal peptide" evidence="1">
    <location>
        <begin position="1"/>
        <end position="18"/>
    </location>
</feature>
<evidence type="ECO:0000313" key="6">
    <source>
        <dbReference type="Proteomes" id="UP000184368"/>
    </source>
</evidence>
<dbReference type="PANTHER" id="PTHR31084:SF0">
    <property type="entry name" value="ALPHA-L-FUCOSIDASE 2"/>
    <property type="match status" value="1"/>
</dbReference>
<dbReference type="RefSeq" id="WP_073038904.1">
    <property type="nucleotide sequence ID" value="NZ_FQUO01000001.1"/>
</dbReference>
<feature type="domain" description="Alpha fucosidase A-like C-terminal" evidence="3">
    <location>
        <begin position="694"/>
        <end position="763"/>
    </location>
</feature>
<dbReference type="GO" id="GO:0004560">
    <property type="term" value="F:alpha-L-fucosidase activity"/>
    <property type="evidence" value="ECO:0007669"/>
    <property type="project" value="InterPro"/>
</dbReference>
<dbReference type="InterPro" id="IPR016518">
    <property type="entry name" value="Alpha-L-fucosidase"/>
</dbReference>
<proteinExistence type="predicted"/>
<dbReference type="PANTHER" id="PTHR31084">
    <property type="entry name" value="ALPHA-L-FUCOSIDASE 2"/>
    <property type="match status" value="1"/>
</dbReference>